<keyword evidence="6" id="KW-1185">Reference proteome</keyword>
<dbReference type="SUPFAM" id="SSF52972">
    <property type="entry name" value="ITPase-like"/>
    <property type="match status" value="1"/>
</dbReference>
<dbReference type="PANTHER" id="PTHR43213:SF5">
    <property type="entry name" value="BIFUNCTIONAL DTTP_UTP PYROPHOSPHATASE_METHYLTRANSFERASE PROTEIN-RELATED"/>
    <property type="match status" value="1"/>
</dbReference>
<keyword evidence="3 4" id="KW-0546">Nucleotide metabolism</keyword>
<dbReference type="RefSeq" id="WP_018979876.1">
    <property type="nucleotide sequence ID" value="NZ_BAQD01000003.1"/>
</dbReference>
<organism evidence="5 6">
    <name type="scientific">Saccharibacter floricola DSM 15669</name>
    <dbReference type="NCBI Taxonomy" id="1123227"/>
    <lineage>
        <taxon>Bacteria</taxon>
        <taxon>Pseudomonadati</taxon>
        <taxon>Pseudomonadota</taxon>
        <taxon>Alphaproteobacteria</taxon>
        <taxon>Acetobacterales</taxon>
        <taxon>Acetobacteraceae</taxon>
        <taxon>Saccharibacter</taxon>
    </lineage>
</organism>
<gene>
    <name evidence="5" type="ORF">AA15669_0327</name>
</gene>
<evidence type="ECO:0000256" key="2">
    <source>
        <dbReference type="ARBA" id="ARBA00022801"/>
    </source>
</evidence>
<keyword evidence="4" id="KW-0963">Cytoplasm</keyword>
<dbReference type="InterPro" id="IPR003697">
    <property type="entry name" value="Maf-like"/>
</dbReference>
<accession>A0ABQ0NWJ8</accession>
<dbReference type="EMBL" id="BAQD01000003">
    <property type="protein sequence ID" value="GBQ05144.1"/>
    <property type="molecule type" value="Genomic_DNA"/>
</dbReference>
<evidence type="ECO:0000313" key="6">
    <source>
        <dbReference type="Proteomes" id="UP001062901"/>
    </source>
</evidence>
<keyword evidence="2 4" id="KW-0378">Hydrolase</keyword>
<dbReference type="Pfam" id="PF02545">
    <property type="entry name" value="Maf"/>
    <property type="match status" value="1"/>
</dbReference>
<feature type="active site" description="Proton acceptor" evidence="4">
    <location>
        <position position="82"/>
    </location>
</feature>
<dbReference type="Gene3D" id="3.90.950.10">
    <property type="match status" value="1"/>
</dbReference>
<dbReference type="EC" id="3.6.1.9" evidence="4"/>
<reference evidence="5" key="1">
    <citation type="submission" date="2013-04" db="EMBL/GenBank/DDBJ databases">
        <title>The genome sequencing project of 58 acetic acid bacteria.</title>
        <authorList>
            <person name="Okamoto-Kainuma A."/>
            <person name="Ishikawa M."/>
            <person name="Umino S."/>
            <person name="Koizumi Y."/>
            <person name="Shiwa Y."/>
            <person name="Yoshikawa H."/>
            <person name="Matsutani M."/>
            <person name="Matsushita K."/>
        </authorList>
    </citation>
    <scope>NUCLEOTIDE SEQUENCE</scope>
    <source>
        <strain evidence="5">DSM 15669</strain>
    </source>
</reference>
<comment type="caution">
    <text evidence="5">The sequence shown here is derived from an EMBL/GenBank/DDBJ whole genome shotgun (WGS) entry which is preliminary data.</text>
</comment>
<comment type="catalytic activity">
    <reaction evidence="4">
        <text>a ribonucleoside 5'-triphosphate + H2O = a ribonucleoside 5'-phosphate + diphosphate + H(+)</text>
        <dbReference type="Rhea" id="RHEA:23996"/>
        <dbReference type="ChEBI" id="CHEBI:15377"/>
        <dbReference type="ChEBI" id="CHEBI:15378"/>
        <dbReference type="ChEBI" id="CHEBI:33019"/>
        <dbReference type="ChEBI" id="CHEBI:58043"/>
        <dbReference type="ChEBI" id="CHEBI:61557"/>
        <dbReference type="EC" id="3.6.1.9"/>
    </reaction>
</comment>
<evidence type="ECO:0000256" key="1">
    <source>
        <dbReference type="ARBA" id="ARBA00001968"/>
    </source>
</evidence>
<name>A0ABQ0NWJ8_9PROT</name>
<comment type="subcellular location">
    <subcellularLocation>
        <location evidence="4">Cytoplasm</location>
    </subcellularLocation>
</comment>
<dbReference type="PANTHER" id="PTHR43213">
    <property type="entry name" value="BIFUNCTIONAL DTTP/UTP PYROPHOSPHATASE/METHYLTRANSFERASE PROTEIN-RELATED"/>
    <property type="match status" value="1"/>
</dbReference>
<proteinExistence type="inferred from homology"/>
<comment type="cofactor">
    <cofactor evidence="1 4">
        <name>a divalent metal cation</name>
        <dbReference type="ChEBI" id="CHEBI:60240"/>
    </cofactor>
</comment>
<protein>
    <recommendedName>
        <fullName evidence="4">Nucleoside triphosphate pyrophosphatase</fullName>
        <ecNumber evidence="4">3.6.1.9</ecNumber>
    </recommendedName>
    <alternativeName>
        <fullName evidence="4">Nucleotide pyrophosphatase</fullName>
        <shortName evidence="4">Nucleotide PPase</shortName>
    </alternativeName>
</protein>
<comment type="function">
    <text evidence="4">Nucleoside triphosphate pyrophosphatase. May have a dual role in cell division arrest and in preventing the incorporation of modified nucleotides into cellular nucleic acids.</text>
</comment>
<dbReference type="PIRSF" id="PIRSF006305">
    <property type="entry name" value="Maf"/>
    <property type="match status" value="1"/>
</dbReference>
<dbReference type="HAMAP" id="MF_00528">
    <property type="entry name" value="Maf"/>
    <property type="match status" value="1"/>
</dbReference>
<dbReference type="Proteomes" id="UP001062901">
    <property type="component" value="Unassembled WGS sequence"/>
</dbReference>
<evidence type="ECO:0000256" key="4">
    <source>
        <dbReference type="HAMAP-Rule" id="MF_00528"/>
    </source>
</evidence>
<evidence type="ECO:0000256" key="3">
    <source>
        <dbReference type="ARBA" id="ARBA00023080"/>
    </source>
</evidence>
<comment type="similarity">
    <text evidence="4">Belongs to the Maf family.</text>
</comment>
<sequence>MSYFPTQFPLILASGSSIRRTLLRQAGINATSRSVDVDEAFLRQEAEKNALSPAQTALSLARAKAEKAAHDFPPQALIIAADQILDCHGTIFSKPSSRHHAKQQLQQLRGRTHSLHSAVVLWQGDRCLWEHVSSPHLTMRNFSDRFLDQYLALDGEEILYCVGGYRLEGIGIQLFEEYKGTYDAILGLPLLPLLEALRCHGGLKT</sequence>
<comment type="catalytic activity">
    <reaction evidence="4">
        <text>a 2'-deoxyribonucleoside 5'-triphosphate + H2O = a 2'-deoxyribonucleoside 5'-phosphate + diphosphate + H(+)</text>
        <dbReference type="Rhea" id="RHEA:44644"/>
        <dbReference type="ChEBI" id="CHEBI:15377"/>
        <dbReference type="ChEBI" id="CHEBI:15378"/>
        <dbReference type="ChEBI" id="CHEBI:33019"/>
        <dbReference type="ChEBI" id="CHEBI:61560"/>
        <dbReference type="ChEBI" id="CHEBI:65317"/>
        <dbReference type="EC" id="3.6.1.9"/>
    </reaction>
</comment>
<evidence type="ECO:0000313" key="5">
    <source>
        <dbReference type="EMBL" id="GBQ05144.1"/>
    </source>
</evidence>
<comment type="caution">
    <text evidence="4">Lacks conserved residue(s) required for the propagation of feature annotation.</text>
</comment>
<dbReference type="CDD" id="cd00555">
    <property type="entry name" value="Maf"/>
    <property type="match status" value="1"/>
</dbReference>
<dbReference type="InterPro" id="IPR029001">
    <property type="entry name" value="ITPase-like_fam"/>
</dbReference>